<dbReference type="InterPro" id="IPR029063">
    <property type="entry name" value="SAM-dependent_MTases_sf"/>
</dbReference>
<proteinExistence type="predicted"/>
<name>A0A1Q2CST3_9ACTN</name>
<gene>
    <name evidence="1" type="ORF">BW730_17875</name>
</gene>
<dbReference type="Proteomes" id="UP000188145">
    <property type="component" value="Chromosome"/>
</dbReference>
<dbReference type="STRING" id="1332264.BW730_17875"/>
<dbReference type="RefSeq" id="WP_077687439.1">
    <property type="nucleotide sequence ID" value="NZ_CP019606.1"/>
</dbReference>
<dbReference type="GO" id="GO:0008168">
    <property type="term" value="F:methyltransferase activity"/>
    <property type="evidence" value="ECO:0007669"/>
    <property type="project" value="UniProtKB-KW"/>
</dbReference>
<reference evidence="2" key="1">
    <citation type="submission" date="2017-02" db="EMBL/GenBank/DDBJ databases">
        <title>Tessaracoccus aquaemaris sp. nov., isolated from the intestine of a Korean rockfish, Sebastes schlegelii, in a marine aquaculture pond.</title>
        <authorList>
            <person name="Tak E.J."/>
            <person name="Bae J.-W."/>
        </authorList>
    </citation>
    <scope>NUCLEOTIDE SEQUENCE [LARGE SCALE GENOMIC DNA]</scope>
    <source>
        <strain evidence="2">NSG39</strain>
    </source>
</reference>
<accession>A0A1Q2CST3</accession>
<organism evidence="1 2">
    <name type="scientific">Tessaracoccus aquimaris</name>
    <dbReference type="NCBI Taxonomy" id="1332264"/>
    <lineage>
        <taxon>Bacteria</taxon>
        <taxon>Bacillati</taxon>
        <taxon>Actinomycetota</taxon>
        <taxon>Actinomycetes</taxon>
        <taxon>Propionibacteriales</taxon>
        <taxon>Propionibacteriaceae</taxon>
        <taxon>Tessaracoccus</taxon>
    </lineage>
</organism>
<dbReference type="KEGG" id="tes:BW730_17875"/>
<dbReference type="Gene3D" id="3.40.50.150">
    <property type="entry name" value="Vaccinia Virus protein VP39"/>
    <property type="match status" value="1"/>
</dbReference>
<keyword evidence="2" id="KW-1185">Reference proteome</keyword>
<dbReference type="GO" id="GO:0032259">
    <property type="term" value="P:methylation"/>
    <property type="evidence" value="ECO:0007669"/>
    <property type="project" value="UniProtKB-KW"/>
</dbReference>
<evidence type="ECO:0000313" key="2">
    <source>
        <dbReference type="Proteomes" id="UP000188145"/>
    </source>
</evidence>
<keyword evidence="1" id="KW-0808">Transferase</keyword>
<sequence length="334" mass="36329">MPRYLMLRTPSANRVYAGESGPLTAAELEITAPFARDIADVDIAGVDYLAFDADPLGEAHLETVARQSACFALFESEGELLRPVRLPNPFVLDDDLVTIPKYQGKTNEQFTQLLMGVTLAAVTREPTGPRQILDPLAGRGTTLSTALLLGNDGYGVEGDAKSFEQMASFLKTYLRRKRIKHTADVRPVRRDGKSIGKRFDAELSLDGRTLHVSSFTGDTRQSADLFGKKRFDAIVTDAPYGVAHGSTTDVRGVSGKRDRSPAGLLRDALPVWAGQLMHGGALGLSWNTFGLTREDLASMLTDAGLTVREGGAWEQFAHRVDSSIRRDLIVAVKP</sequence>
<dbReference type="OrthoDB" id="1637728at2"/>
<dbReference type="SUPFAM" id="SSF53335">
    <property type="entry name" value="S-adenosyl-L-methionine-dependent methyltransferases"/>
    <property type="match status" value="1"/>
</dbReference>
<dbReference type="AlphaFoldDB" id="A0A1Q2CST3"/>
<protein>
    <submittedName>
        <fullName evidence="1">SAM-dependent methyltransferase</fullName>
    </submittedName>
</protein>
<evidence type="ECO:0000313" key="1">
    <source>
        <dbReference type="EMBL" id="AQP49080.1"/>
    </source>
</evidence>
<dbReference type="EMBL" id="CP019606">
    <property type="protein sequence ID" value="AQP49080.1"/>
    <property type="molecule type" value="Genomic_DNA"/>
</dbReference>
<keyword evidence="1" id="KW-0489">Methyltransferase</keyword>